<evidence type="ECO:0008006" key="3">
    <source>
        <dbReference type="Google" id="ProtNLM"/>
    </source>
</evidence>
<name>A0A1E1WNL2_PECGO</name>
<organism evidence="2">
    <name type="scientific">Pectinophora gossypiella</name>
    <name type="common">Cotton pink bollworm</name>
    <name type="synonym">Depressaria gossypiella</name>
    <dbReference type="NCBI Taxonomy" id="13191"/>
    <lineage>
        <taxon>Eukaryota</taxon>
        <taxon>Metazoa</taxon>
        <taxon>Ecdysozoa</taxon>
        <taxon>Arthropoda</taxon>
        <taxon>Hexapoda</taxon>
        <taxon>Insecta</taxon>
        <taxon>Pterygota</taxon>
        <taxon>Neoptera</taxon>
        <taxon>Endopterygota</taxon>
        <taxon>Lepidoptera</taxon>
        <taxon>Glossata</taxon>
        <taxon>Ditrysia</taxon>
        <taxon>Gelechioidea</taxon>
        <taxon>Gelechiidae</taxon>
        <taxon>Apatetrinae</taxon>
        <taxon>Pectinophora</taxon>
    </lineage>
</organism>
<accession>A0A1E1WNL2</accession>
<feature type="compositionally biased region" description="Low complexity" evidence="1">
    <location>
        <begin position="334"/>
        <end position="344"/>
    </location>
</feature>
<sequence>MKLHLSHISRHILHNSSSKSLPLARFLSTKEAIERRDHLFTLEKKRQVEKVGRVEKIEVRYKGVPNDCTLVMNKNISTPYDCAKHLSEWHTESSALALVDGHVHWDMHRPLSENCILELQTYTVAEPQQVNKAFWRTCSMMLGAVVSSAFKDNVPVKLHSFPGPDIRSGSFIYDVDLPTLPDWQPTQQEIHTLGAEFVKLVRQNLLVERLDVGEELAKEMFVENEHKVGQIPSIARGNANAPGKVTMYRIGKHVDISKGPMISCTGQVGRVTVAAVHALSGAPGQLRRLHRFQGLALPAGVVLNHFAYQILTDRAKKLNPARSPINPFNEEDSSAAPQAAAASA</sequence>
<dbReference type="InterPro" id="IPR012675">
    <property type="entry name" value="Beta-grasp_dom_sf"/>
</dbReference>
<reference evidence="2" key="1">
    <citation type="submission" date="2015-09" db="EMBL/GenBank/DDBJ databases">
        <title>De novo assembly of Pectinophora gossypiella (Pink Bollworm) gut transcriptome.</title>
        <authorList>
            <person name="Tassone E.E."/>
        </authorList>
    </citation>
    <scope>NUCLEOTIDE SEQUENCE</scope>
</reference>
<feature type="region of interest" description="Disordered" evidence="1">
    <location>
        <begin position="322"/>
        <end position="344"/>
    </location>
</feature>
<dbReference type="AlphaFoldDB" id="A0A1E1WNL2"/>
<dbReference type="GO" id="GO:0003723">
    <property type="term" value="F:RNA binding"/>
    <property type="evidence" value="ECO:0007669"/>
    <property type="project" value="TreeGrafter"/>
</dbReference>
<dbReference type="SUPFAM" id="SSF55186">
    <property type="entry name" value="ThrRS/AlaRS common domain"/>
    <property type="match status" value="1"/>
</dbReference>
<dbReference type="EMBL" id="GDQN01002435">
    <property type="protein sequence ID" value="JAT88619.1"/>
    <property type="molecule type" value="Transcribed_RNA"/>
</dbReference>
<evidence type="ECO:0000256" key="1">
    <source>
        <dbReference type="SAM" id="MobiDB-lite"/>
    </source>
</evidence>
<proteinExistence type="predicted"/>
<dbReference type="InterPro" id="IPR018163">
    <property type="entry name" value="Thr/Ala-tRNA-synth_IIc_edit"/>
</dbReference>
<dbReference type="CDD" id="cd01667">
    <property type="entry name" value="TGS_ThrRS"/>
    <property type="match status" value="1"/>
</dbReference>
<dbReference type="InterPro" id="IPR050062">
    <property type="entry name" value="Pro-tRNA_synthetase"/>
</dbReference>
<dbReference type="OrthoDB" id="5870821at2759"/>
<dbReference type="GO" id="GO:0005739">
    <property type="term" value="C:mitochondrion"/>
    <property type="evidence" value="ECO:0007669"/>
    <property type="project" value="TreeGrafter"/>
</dbReference>
<dbReference type="FunFam" id="3.10.20.30:FF:000031">
    <property type="entry name" value="Mitochondrial ribosomal protein L39"/>
    <property type="match status" value="1"/>
</dbReference>
<dbReference type="Gene3D" id="3.30.980.10">
    <property type="entry name" value="Threonyl-trna Synthetase, Chain A, domain 2"/>
    <property type="match status" value="1"/>
</dbReference>
<dbReference type="GO" id="GO:0000166">
    <property type="term" value="F:nucleotide binding"/>
    <property type="evidence" value="ECO:0007669"/>
    <property type="project" value="InterPro"/>
</dbReference>
<protein>
    <recommendedName>
        <fullName evidence="3">TGS domain-containing protein</fullName>
    </recommendedName>
</protein>
<gene>
    <name evidence="2" type="ORF">g.2658</name>
</gene>
<evidence type="ECO:0000313" key="2">
    <source>
        <dbReference type="EMBL" id="JAT88619.1"/>
    </source>
</evidence>
<dbReference type="PANTHER" id="PTHR42753">
    <property type="entry name" value="MITOCHONDRIAL RIBOSOME PROTEIN L39/PROLYL-TRNA LIGASE FAMILY MEMBER"/>
    <property type="match status" value="1"/>
</dbReference>
<dbReference type="PANTHER" id="PTHR42753:SF9">
    <property type="entry name" value="LARGE RIBOSOMAL SUBUNIT PROTEIN ML39"/>
    <property type="match status" value="1"/>
</dbReference>
<dbReference type="Gene3D" id="3.10.20.30">
    <property type="match status" value="1"/>
</dbReference>